<proteinExistence type="predicted"/>
<evidence type="ECO:0000313" key="3">
    <source>
        <dbReference type="EMBL" id="KAK1946673.1"/>
    </source>
</evidence>
<feature type="region of interest" description="Disordered" evidence="2">
    <location>
        <begin position="22"/>
        <end position="62"/>
    </location>
</feature>
<sequence>MVSDAAFLNEVGSFLASCELPELPSTRKQSENHDQSTQKEKKKSNNQESSKDRSYYRRRKKERLNLRRQVTELAAELERLQQNKEVNKTLSPSKWKALAKYQAAERANAEFKRQQLSAVIATKSAQLQDFFNLAQVQLSQLEVTPQEFHLVDEASSGPFKRIRVDPPLDSETELYVNELDGAADKNSSSGESDNEVHKDSGQSFEHSEEDCGGGSGSTCSDNQNATESTFTKTDRAISAKLLPQLIILMQTLKLCQDPGKVQ</sequence>
<dbReference type="Proteomes" id="UP001259832">
    <property type="component" value="Unassembled WGS sequence"/>
</dbReference>
<evidence type="ECO:0000256" key="2">
    <source>
        <dbReference type="SAM" id="MobiDB-lite"/>
    </source>
</evidence>
<protein>
    <submittedName>
        <fullName evidence="3">Uncharacterized protein</fullName>
    </submittedName>
</protein>
<reference evidence="3" key="1">
    <citation type="submission" date="2023-08" db="EMBL/GenBank/DDBJ databases">
        <title>Reference Genome Resource for the Citrus Pathogen Phytophthora citrophthora.</title>
        <authorList>
            <person name="Moller H."/>
            <person name="Coetzee B."/>
            <person name="Rose L.J."/>
            <person name="Van Niekerk J.M."/>
        </authorList>
    </citation>
    <scope>NUCLEOTIDE SEQUENCE</scope>
    <source>
        <strain evidence="3">STE-U-9442</strain>
    </source>
</reference>
<feature type="coiled-coil region" evidence="1">
    <location>
        <begin position="63"/>
        <end position="90"/>
    </location>
</feature>
<feature type="region of interest" description="Disordered" evidence="2">
    <location>
        <begin position="182"/>
        <end position="226"/>
    </location>
</feature>
<organism evidence="3 4">
    <name type="scientific">Phytophthora citrophthora</name>
    <dbReference type="NCBI Taxonomy" id="4793"/>
    <lineage>
        <taxon>Eukaryota</taxon>
        <taxon>Sar</taxon>
        <taxon>Stramenopiles</taxon>
        <taxon>Oomycota</taxon>
        <taxon>Peronosporomycetes</taxon>
        <taxon>Peronosporales</taxon>
        <taxon>Peronosporaceae</taxon>
        <taxon>Phytophthora</taxon>
    </lineage>
</organism>
<evidence type="ECO:0000313" key="4">
    <source>
        <dbReference type="Proteomes" id="UP001259832"/>
    </source>
</evidence>
<gene>
    <name evidence="3" type="ORF">P3T76_002225</name>
</gene>
<name>A0AAD9LRB2_9STRA</name>
<keyword evidence="4" id="KW-1185">Reference proteome</keyword>
<dbReference type="AlphaFoldDB" id="A0AAD9LRB2"/>
<evidence type="ECO:0000256" key="1">
    <source>
        <dbReference type="SAM" id="Coils"/>
    </source>
</evidence>
<dbReference type="EMBL" id="JASMQC010000003">
    <property type="protein sequence ID" value="KAK1946673.1"/>
    <property type="molecule type" value="Genomic_DNA"/>
</dbReference>
<accession>A0AAD9LRB2</accession>
<keyword evidence="1" id="KW-0175">Coiled coil</keyword>
<comment type="caution">
    <text evidence="3">The sequence shown here is derived from an EMBL/GenBank/DDBJ whole genome shotgun (WGS) entry which is preliminary data.</text>
</comment>
<feature type="compositionally biased region" description="Basic and acidic residues" evidence="2">
    <location>
        <begin position="28"/>
        <end position="55"/>
    </location>
</feature>